<keyword evidence="6" id="KW-1185">Reference proteome</keyword>
<dbReference type="Pfam" id="PF13895">
    <property type="entry name" value="Ig_2"/>
    <property type="match status" value="1"/>
</dbReference>
<dbReference type="PANTHER" id="PTHR11481">
    <property type="entry name" value="IMMUNOGLOBULIN FC RECEPTOR"/>
    <property type="match status" value="1"/>
</dbReference>
<dbReference type="OMA" id="YMTIGRV"/>
<dbReference type="GO" id="GO:0007166">
    <property type="term" value="P:cell surface receptor signaling pathway"/>
    <property type="evidence" value="ECO:0007669"/>
    <property type="project" value="TreeGrafter"/>
</dbReference>
<dbReference type="GO" id="GO:0006955">
    <property type="term" value="P:immune response"/>
    <property type="evidence" value="ECO:0007669"/>
    <property type="project" value="TreeGrafter"/>
</dbReference>
<dbReference type="PANTHER" id="PTHR11481:SF64">
    <property type="entry name" value="FC RECEPTOR-LIKE PROTEIN 4"/>
    <property type="match status" value="1"/>
</dbReference>
<dbReference type="InterPro" id="IPR003599">
    <property type="entry name" value="Ig_sub"/>
</dbReference>
<dbReference type="Gene3D" id="2.60.40.10">
    <property type="entry name" value="Immunoglobulins"/>
    <property type="match status" value="2"/>
</dbReference>
<keyword evidence="1" id="KW-0732">Signal</keyword>
<keyword evidence="2" id="KW-1015">Disulfide bond</keyword>
<dbReference type="InterPro" id="IPR050488">
    <property type="entry name" value="Ig_Fc_receptor"/>
</dbReference>
<dbReference type="InterPro" id="IPR003598">
    <property type="entry name" value="Ig_sub2"/>
</dbReference>
<dbReference type="SMART" id="SM00409">
    <property type="entry name" value="IG"/>
    <property type="match status" value="2"/>
</dbReference>
<organism evidence="5 6">
    <name type="scientific">Oreochromis aureus</name>
    <name type="common">Israeli tilapia</name>
    <name type="synonym">Chromis aureus</name>
    <dbReference type="NCBI Taxonomy" id="47969"/>
    <lineage>
        <taxon>Eukaryota</taxon>
        <taxon>Metazoa</taxon>
        <taxon>Chordata</taxon>
        <taxon>Craniata</taxon>
        <taxon>Vertebrata</taxon>
        <taxon>Euteleostomi</taxon>
        <taxon>Actinopterygii</taxon>
        <taxon>Neopterygii</taxon>
        <taxon>Teleostei</taxon>
        <taxon>Neoteleostei</taxon>
        <taxon>Acanthomorphata</taxon>
        <taxon>Ovalentaria</taxon>
        <taxon>Cichlomorphae</taxon>
        <taxon>Cichliformes</taxon>
        <taxon>Cichlidae</taxon>
        <taxon>African cichlids</taxon>
        <taxon>Pseudocrenilabrinae</taxon>
        <taxon>Oreochromini</taxon>
        <taxon>Oreochromis</taxon>
    </lineage>
</organism>
<dbReference type="SMART" id="SM00408">
    <property type="entry name" value="IGc2"/>
    <property type="match status" value="2"/>
</dbReference>
<dbReference type="AlphaFoldDB" id="A0A668TG67"/>
<evidence type="ECO:0000256" key="3">
    <source>
        <dbReference type="SAM" id="Phobius"/>
    </source>
</evidence>
<proteinExistence type="predicted"/>
<evidence type="ECO:0000313" key="6">
    <source>
        <dbReference type="Proteomes" id="UP000472276"/>
    </source>
</evidence>
<evidence type="ECO:0000256" key="2">
    <source>
        <dbReference type="ARBA" id="ARBA00023157"/>
    </source>
</evidence>
<dbReference type="Ensembl" id="ENSOABT00000026004.2">
    <property type="protein sequence ID" value="ENSOABP00000025276.2"/>
    <property type="gene ID" value="ENSOABG00000012030.2"/>
</dbReference>
<dbReference type="GO" id="GO:0004888">
    <property type="term" value="F:transmembrane signaling receptor activity"/>
    <property type="evidence" value="ECO:0007669"/>
    <property type="project" value="TreeGrafter"/>
</dbReference>
<evidence type="ECO:0000259" key="4">
    <source>
        <dbReference type="PROSITE" id="PS50835"/>
    </source>
</evidence>
<dbReference type="PROSITE" id="PS50835">
    <property type="entry name" value="IG_LIKE"/>
    <property type="match status" value="1"/>
</dbReference>
<keyword evidence="3" id="KW-0812">Transmembrane</keyword>
<protein>
    <recommendedName>
        <fullName evidence="4">Ig-like domain-containing protein</fullName>
    </recommendedName>
</protein>
<dbReference type="SUPFAM" id="SSF48726">
    <property type="entry name" value="Immunoglobulin"/>
    <property type="match status" value="2"/>
</dbReference>
<evidence type="ECO:0000256" key="1">
    <source>
        <dbReference type="ARBA" id="ARBA00022729"/>
    </source>
</evidence>
<accession>A0A668TG67</accession>
<sequence length="228" mass="25249">MTLVVLCAHGQKVDAVSFRISPNRLQFFEYEAVTFYCDGVLYCQVVHKFKGKIESCSKANMKTPTGSYCTISNVYPEDSGEYWCETEGGNRSNKINITVTVGSVILESPAIPVIEEGNVTLWCRNKTASSNFTTDFYKYGHPVHNSSTGNMTIHRVSKSDEGLYKCSISGVGESSESWLSVRATNPDICNDTRPSTCDATPWIISTTVFGSLMLVVGLYHLGKCCWKR</sequence>
<keyword evidence="3" id="KW-0472">Membrane</keyword>
<dbReference type="Proteomes" id="UP000472276">
    <property type="component" value="Unassembled WGS sequence"/>
</dbReference>
<name>A0A668TG67_OREAU</name>
<dbReference type="GO" id="GO:0009897">
    <property type="term" value="C:external side of plasma membrane"/>
    <property type="evidence" value="ECO:0007669"/>
    <property type="project" value="TreeGrafter"/>
</dbReference>
<dbReference type="InterPro" id="IPR007110">
    <property type="entry name" value="Ig-like_dom"/>
</dbReference>
<reference evidence="5" key="1">
    <citation type="submission" date="2025-08" db="UniProtKB">
        <authorList>
            <consortium name="Ensembl"/>
        </authorList>
    </citation>
    <scope>IDENTIFICATION</scope>
</reference>
<feature type="domain" description="Ig-like" evidence="4">
    <location>
        <begin position="69"/>
        <end position="180"/>
    </location>
</feature>
<keyword evidence="3" id="KW-1133">Transmembrane helix</keyword>
<feature type="transmembrane region" description="Helical" evidence="3">
    <location>
        <begin position="202"/>
        <end position="222"/>
    </location>
</feature>
<evidence type="ECO:0000313" key="5">
    <source>
        <dbReference type="Ensembl" id="ENSOABP00000025276.2"/>
    </source>
</evidence>
<reference evidence="5" key="2">
    <citation type="submission" date="2025-09" db="UniProtKB">
        <authorList>
            <consortium name="Ensembl"/>
        </authorList>
    </citation>
    <scope>IDENTIFICATION</scope>
</reference>
<dbReference type="InterPro" id="IPR013783">
    <property type="entry name" value="Ig-like_fold"/>
</dbReference>
<dbReference type="InterPro" id="IPR036179">
    <property type="entry name" value="Ig-like_dom_sf"/>
</dbReference>